<dbReference type="Pfam" id="PF07521">
    <property type="entry name" value="RMMBL"/>
    <property type="match status" value="1"/>
</dbReference>
<dbReference type="PANTHER" id="PTHR11203">
    <property type="entry name" value="CLEAVAGE AND POLYADENYLATION SPECIFICITY FACTOR FAMILY MEMBER"/>
    <property type="match status" value="1"/>
</dbReference>
<dbReference type="GO" id="GO:0004521">
    <property type="term" value="F:RNA endonuclease activity"/>
    <property type="evidence" value="ECO:0007669"/>
    <property type="project" value="TreeGrafter"/>
</dbReference>
<keyword evidence="1" id="KW-0378">Hydrolase</keyword>
<feature type="domain" description="Beta-Casp" evidence="3">
    <location>
        <begin position="244"/>
        <end position="369"/>
    </location>
</feature>
<dbReference type="CDD" id="cd16295">
    <property type="entry name" value="TTHA0252-CPSF-like_MBL-fold"/>
    <property type="match status" value="1"/>
</dbReference>
<proteinExistence type="predicted"/>
<dbReference type="InterPro" id="IPR036866">
    <property type="entry name" value="RibonucZ/Hydroxyglut_hydro"/>
</dbReference>
<evidence type="ECO:0008006" key="6">
    <source>
        <dbReference type="Google" id="ProtNLM"/>
    </source>
</evidence>
<sequence length="454" mass="51217">MKLHFYGGAGEVTGVKYLLEIKTGPRKIVRILVDCGILQGGKEEFEKNQNPFPFDAKKVDYLFITHSHIDHVGLVPKLYKDGFRGKILTTPPSRDLMELVLNDSQQIIEKEARGKNMEPLYRKEDVEGALALIRVKKYGKKHKLEDEIYYKFNDAGHMLGSAIIELWAEGKKVVFSGDLGNAPTPLLNPPAKITEADYILVESTYGDKVHENRDKRKEILENIIEETYSNKGVLMIPAFAVERTQELLCELNELVKNNRIPQLPIFIDSPLAVRATKIYKKYPEYFNKEASKSIKEGHDLFKFSGLNYTEQVEDSKAINRIMPPKIIIAGSGMSAGGRILFHEKFYLPDPRSCLLITNFQVRGTTGRKILEGNKKIKIFDEEVPIQAKIASIEGYSSHADQKALYKWLSNFSKPVKHIFAVQGEEKSAEALVQLIKDHLGISASVPKSGEAVEL</sequence>
<dbReference type="Pfam" id="PF10996">
    <property type="entry name" value="Beta-Casp"/>
    <property type="match status" value="1"/>
</dbReference>
<comment type="caution">
    <text evidence="4">The sequence shown here is derived from an EMBL/GenBank/DDBJ whole genome shotgun (WGS) entry which is preliminary data.</text>
</comment>
<evidence type="ECO:0000313" key="5">
    <source>
        <dbReference type="Proteomes" id="UP000177810"/>
    </source>
</evidence>
<dbReference type="SUPFAM" id="SSF56281">
    <property type="entry name" value="Metallo-hydrolase/oxidoreductase"/>
    <property type="match status" value="1"/>
</dbReference>
<feature type="domain" description="Metallo-beta-lactamase" evidence="2">
    <location>
        <begin position="15"/>
        <end position="223"/>
    </location>
</feature>
<dbReference type="InterPro" id="IPR050698">
    <property type="entry name" value="MBL"/>
</dbReference>
<dbReference type="GO" id="GO:0016787">
    <property type="term" value="F:hydrolase activity"/>
    <property type="evidence" value="ECO:0007669"/>
    <property type="project" value="UniProtKB-KW"/>
</dbReference>
<dbReference type="EMBL" id="MHMT01000024">
    <property type="protein sequence ID" value="OGZ32174.1"/>
    <property type="molecule type" value="Genomic_DNA"/>
</dbReference>
<dbReference type="Gene3D" id="3.60.15.10">
    <property type="entry name" value="Ribonuclease Z/Hydroxyacylglutathione hydrolase-like"/>
    <property type="match status" value="1"/>
</dbReference>
<dbReference type="PANTHER" id="PTHR11203:SF37">
    <property type="entry name" value="INTEGRATOR COMPLEX SUBUNIT 11"/>
    <property type="match status" value="1"/>
</dbReference>
<dbReference type="InterPro" id="IPR001279">
    <property type="entry name" value="Metallo-B-lactamas"/>
</dbReference>
<evidence type="ECO:0000259" key="2">
    <source>
        <dbReference type="SMART" id="SM00849"/>
    </source>
</evidence>
<dbReference type="STRING" id="1801990.A2V69_02105"/>
<accession>A0A1G2F274</accession>
<evidence type="ECO:0000256" key="1">
    <source>
        <dbReference type="ARBA" id="ARBA00022801"/>
    </source>
</evidence>
<dbReference type="InterPro" id="IPR011108">
    <property type="entry name" value="RMMBL"/>
</dbReference>
<organism evidence="4 5">
    <name type="scientific">Candidatus Portnoybacteria bacterium RBG_13_40_8</name>
    <dbReference type="NCBI Taxonomy" id="1801990"/>
    <lineage>
        <taxon>Bacteria</taxon>
        <taxon>Candidatus Portnoyibacteriota</taxon>
    </lineage>
</organism>
<gene>
    <name evidence="4" type="ORF">A2V69_02105</name>
</gene>
<dbReference type="Gene3D" id="3.40.50.10890">
    <property type="match status" value="1"/>
</dbReference>
<protein>
    <recommendedName>
        <fullName evidence="6">MBL fold hydrolase</fullName>
    </recommendedName>
</protein>
<evidence type="ECO:0000259" key="3">
    <source>
        <dbReference type="SMART" id="SM01027"/>
    </source>
</evidence>
<dbReference type="SMART" id="SM01027">
    <property type="entry name" value="Beta-Casp"/>
    <property type="match status" value="1"/>
</dbReference>
<dbReference type="Pfam" id="PF12706">
    <property type="entry name" value="Lactamase_B_2"/>
    <property type="match status" value="1"/>
</dbReference>
<dbReference type="Proteomes" id="UP000177810">
    <property type="component" value="Unassembled WGS sequence"/>
</dbReference>
<evidence type="ECO:0000313" key="4">
    <source>
        <dbReference type="EMBL" id="OGZ32174.1"/>
    </source>
</evidence>
<name>A0A1G2F274_9BACT</name>
<dbReference type="AlphaFoldDB" id="A0A1G2F274"/>
<dbReference type="InterPro" id="IPR022712">
    <property type="entry name" value="Beta_Casp"/>
</dbReference>
<reference evidence="4 5" key="1">
    <citation type="journal article" date="2016" name="Nat. Commun.">
        <title>Thousands of microbial genomes shed light on interconnected biogeochemical processes in an aquifer system.</title>
        <authorList>
            <person name="Anantharaman K."/>
            <person name="Brown C.T."/>
            <person name="Hug L.A."/>
            <person name="Sharon I."/>
            <person name="Castelle C.J."/>
            <person name="Probst A.J."/>
            <person name="Thomas B.C."/>
            <person name="Singh A."/>
            <person name="Wilkins M.J."/>
            <person name="Karaoz U."/>
            <person name="Brodie E.L."/>
            <person name="Williams K.H."/>
            <person name="Hubbard S.S."/>
            <person name="Banfield J.F."/>
        </authorList>
    </citation>
    <scope>NUCLEOTIDE SEQUENCE [LARGE SCALE GENOMIC DNA]</scope>
</reference>
<dbReference type="SMART" id="SM00849">
    <property type="entry name" value="Lactamase_B"/>
    <property type="match status" value="1"/>
</dbReference>